<dbReference type="EMBL" id="BAABRN010000056">
    <property type="protein sequence ID" value="GAA5503587.1"/>
    <property type="molecule type" value="Genomic_DNA"/>
</dbReference>
<dbReference type="Gene3D" id="3.40.50.300">
    <property type="entry name" value="P-loop containing nucleotide triphosphate hydrolases"/>
    <property type="match status" value="1"/>
</dbReference>
<evidence type="ECO:0000259" key="3">
    <source>
        <dbReference type="SMART" id="SM00382"/>
    </source>
</evidence>
<accession>A0ABP9VIQ8</accession>
<dbReference type="InterPro" id="IPR027417">
    <property type="entry name" value="P-loop_NTPase"/>
</dbReference>
<dbReference type="PANTHER" id="PTHR20953">
    <property type="entry name" value="KINASE-RELATED"/>
    <property type="match status" value="1"/>
</dbReference>
<organism evidence="4 5">
    <name type="scientific">Deinococcus xinjiangensis</name>
    <dbReference type="NCBI Taxonomy" id="457454"/>
    <lineage>
        <taxon>Bacteria</taxon>
        <taxon>Thermotogati</taxon>
        <taxon>Deinococcota</taxon>
        <taxon>Deinococci</taxon>
        <taxon>Deinococcales</taxon>
        <taxon>Deinococcaceae</taxon>
        <taxon>Deinococcus</taxon>
    </lineage>
</organism>
<evidence type="ECO:0000256" key="2">
    <source>
        <dbReference type="ARBA" id="ARBA00022840"/>
    </source>
</evidence>
<dbReference type="Pfam" id="PF19568">
    <property type="entry name" value="Spore_III_AA"/>
    <property type="match status" value="1"/>
</dbReference>
<dbReference type="InterPro" id="IPR045735">
    <property type="entry name" value="Spore_III_AA_AAA+_ATPase"/>
</dbReference>
<keyword evidence="5" id="KW-1185">Reference proteome</keyword>
<dbReference type="InterPro" id="IPR003593">
    <property type="entry name" value="AAA+_ATPase"/>
</dbReference>
<reference evidence="4 5" key="1">
    <citation type="submission" date="2024-02" db="EMBL/GenBank/DDBJ databases">
        <title>Deinococcus xinjiangensis NBRC 107630.</title>
        <authorList>
            <person name="Ichikawa N."/>
            <person name="Katano-Makiyama Y."/>
            <person name="Hidaka K."/>
        </authorList>
    </citation>
    <scope>NUCLEOTIDE SEQUENCE [LARGE SCALE GENOMIC DNA]</scope>
    <source>
        <strain evidence="4 5">NBRC 107630</strain>
    </source>
</reference>
<dbReference type="Proteomes" id="UP001458946">
    <property type="component" value="Unassembled WGS sequence"/>
</dbReference>
<proteinExistence type="predicted"/>
<keyword evidence="2" id="KW-0067">ATP-binding</keyword>
<evidence type="ECO:0000256" key="1">
    <source>
        <dbReference type="ARBA" id="ARBA00022741"/>
    </source>
</evidence>
<dbReference type="RefSeq" id="WP_353543560.1">
    <property type="nucleotide sequence ID" value="NZ_BAABRN010000056.1"/>
</dbReference>
<name>A0ABP9VIQ8_9DEIO</name>
<dbReference type="SUPFAM" id="SSF52540">
    <property type="entry name" value="P-loop containing nucleoside triphosphate hydrolases"/>
    <property type="match status" value="1"/>
</dbReference>
<sequence length="320" mass="34990">MITDITSRAEYEAILNILPGKVLDLVASRIHQVEEIVLDKGQNLRLKIDGLRIEYPLEVDDDDLKYIAGKVGKFRGDGRRGLSGTLHRISAGFDEKHLVDKITVRVARAIMGVAEPLRPYIEQARGIAVVGPPAVGKTTLLRDIARIRAEVLSSGLLIIDSSNEITGDGDVPHPMMKRIRRFKVAGPEYQAEILKLAIRNHGPEEVLMDEVGYNGDVPLLVSAANWGVSVIATMHGSIIRDVLENPPLVPMMGVSVDERTGGYVRRARPVFNTAIEVHGKGQYLVHTNLSAAIDELVGGGNPEGIKVGRWPEIPEFQKAS</sequence>
<gene>
    <name evidence="4" type="ORF">Dxin01_03346</name>
</gene>
<dbReference type="SMART" id="SM00382">
    <property type="entry name" value="AAA"/>
    <property type="match status" value="1"/>
</dbReference>
<comment type="caution">
    <text evidence="4">The sequence shown here is derived from an EMBL/GenBank/DDBJ whole genome shotgun (WGS) entry which is preliminary data.</text>
</comment>
<protein>
    <recommendedName>
        <fullName evidence="3">AAA+ ATPase domain-containing protein</fullName>
    </recommendedName>
</protein>
<evidence type="ECO:0000313" key="5">
    <source>
        <dbReference type="Proteomes" id="UP001458946"/>
    </source>
</evidence>
<feature type="domain" description="AAA+ ATPase" evidence="3">
    <location>
        <begin position="123"/>
        <end position="258"/>
    </location>
</feature>
<dbReference type="PANTHER" id="PTHR20953:SF3">
    <property type="entry name" value="P-LOOP CONTAINING NUCLEOSIDE TRIPHOSPHATE HYDROLASES SUPERFAMILY PROTEIN"/>
    <property type="match status" value="1"/>
</dbReference>
<keyword evidence="1" id="KW-0547">Nucleotide-binding</keyword>
<evidence type="ECO:0000313" key="4">
    <source>
        <dbReference type="EMBL" id="GAA5503587.1"/>
    </source>
</evidence>